<gene>
    <name evidence="2" type="ORF">ALTATR162_LOCUS9536</name>
</gene>
<dbReference type="Gene3D" id="1.20.120.1750">
    <property type="match status" value="1"/>
</dbReference>
<feature type="compositionally biased region" description="Basic and acidic residues" evidence="1">
    <location>
        <begin position="660"/>
        <end position="673"/>
    </location>
</feature>
<evidence type="ECO:0000256" key="1">
    <source>
        <dbReference type="SAM" id="MobiDB-lite"/>
    </source>
</evidence>
<sequence length="1230" mass="137718">MECRCGAHFCYVCLDTYDTCNGRCDDEDEEYENDDDDEAPEEPDEAELPPGPNDTPTLSNEASQIQGTVDDIASATPQPAPRPRNLDGGGHRYWEEQDLNFGEEPTEDYQDRSWNCYHDFRPSTTTLAKALTSHSAAEMECVKCWCPINPEIKAPSTASNTEVKVKTVPAGAREAIRSIPQGVNRGRRRGRYLPPRGPFRADDTIGTAPHLTTTVSSPLSQSVPTRETSFMEDVRYASDRVVDTYGNVIATTEIVLRRRASEVSFDDSEAFRDTFKTPSTIFSDPTTKFSLAHECRDCALIGSRRKLWSDHKHKTDSDVPWSNPVEPIARTDSGPSYGHASNARTDSELFSNHQLAPDQFPSYRLAPEQFSSYTPTSGPWYGDQSDVASESTYLSNLKQSSGHRYQPESWPSYQPDSGSELRPEGLSKKLQEKANAVEEKAAKTDDKAEGKQASYFQSGWDHERKTYFYIDDETGSKVYMPKSSSTSQWEWDSTRHKYYYIDPNDGSRTYNTWSWDEKRRMYYYISEGSRMYVSGPHSHHDAPRAYSDGSYISHNEGSRMFSDTSHVARTQRSAEISPEWTKTQTEAEERDGLEMNTGWPFTDQSAATFQASTSPNIAANLADGIASEELFNTDDNAQIWETSNYPRDAYDITSRAVTKTDDEPIPNADRDNTSDNGDVHNFNDAMRDLALGDYREDVSDSGAEFDRKASCVTDSNLGFDSSQDVNIAAYEASLDTHRLPYCMPLEKSSLNNWKEIQSGLPADWQWDVEYDAMHTEHGWQHGCWTCTPLEPDKPKQFPLTIANDPVVLPVEYQWPPIGGVAPPPDPRPEAPIDCRAGISIELVKDLFSTFRRSIGFYVLINGLLQVIVPKDYDTSWASSHLPHKYGGLKVCYIEQTLKPTMLPTRTQNNWTTPQGRSIGSPSASNMSSAARPLALADNPSLKLNDLIEARPMSNHRKEKFSGRIGLKVKSGGVPFLVMSTHVITEAILARSRRDAILGRKRIERLTRLNGNWNDRAVIFTGSKKIGTVHQSFDKEAEIYPNGFNHDVTLVKPTSQTLVKDVVSPVADLGWLDHDSWASLRQQTTTVNILADTESSQSVKSIKCRRPSDVLVVGEGIFLNHKVAAGSSKDLKEHDASIWKDLVSRALLYRVYPDFDPPNGYSGTALYAYGMRTTGTEGPGIVGFQSFVQRSGHVQNFKIEGPALEQRLQLGRVAFYGAFEVPAELKRYEIV</sequence>
<evidence type="ECO:0000313" key="3">
    <source>
        <dbReference type="Proteomes" id="UP000676310"/>
    </source>
</evidence>
<name>A0A8J2I9L3_9PLEO</name>
<reference evidence="2" key="1">
    <citation type="submission" date="2021-05" db="EMBL/GenBank/DDBJ databases">
        <authorList>
            <person name="Stam R."/>
        </authorList>
    </citation>
    <scope>NUCLEOTIDE SEQUENCE</scope>
    <source>
        <strain evidence="2">CS162</strain>
    </source>
</reference>
<proteinExistence type="predicted"/>
<feature type="compositionally biased region" description="Polar residues" evidence="1">
    <location>
        <begin position="210"/>
        <end position="226"/>
    </location>
</feature>
<feature type="region of interest" description="Disordered" evidence="1">
    <location>
        <begin position="185"/>
        <end position="226"/>
    </location>
</feature>
<dbReference type="GeneID" id="67021768"/>
<keyword evidence="3" id="KW-1185">Reference proteome</keyword>
<protein>
    <recommendedName>
        <fullName evidence="4">RING-type domain-containing protein</fullName>
    </recommendedName>
</protein>
<dbReference type="OrthoDB" id="5384519at2759"/>
<feature type="region of interest" description="Disordered" evidence="1">
    <location>
        <begin position="312"/>
        <end position="343"/>
    </location>
</feature>
<feature type="region of interest" description="Disordered" evidence="1">
    <location>
        <begin position="903"/>
        <end position="923"/>
    </location>
</feature>
<dbReference type="RefSeq" id="XP_043173105.1">
    <property type="nucleotide sequence ID" value="XM_043317170.1"/>
</dbReference>
<dbReference type="EMBL" id="CAJRGZ010000025">
    <property type="protein sequence ID" value="CAG5180986.1"/>
    <property type="molecule type" value="Genomic_DNA"/>
</dbReference>
<feature type="region of interest" description="Disordered" evidence="1">
    <location>
        <begin position="398"/>
        <end position="424"/>
    </location>
</feature>
<accession>A0A8J2I9L3</accession>
<feature type="compositionally biased region" description="Polar residues" evidence="1">
    <location>
        <begin position="54"/>
        <end position="67"/>
    </location>
</feature>
<dbReference type="Proteomes" id="UP000676310">
    <property type="component" value="Unassembled WGS sequence"/>
</dbReference>
<dbReference type="AlphaFoldDB" id="A0A8J2I9L3"/>
<feature type="region of interest" description="Disordered" evidence="1">
    <location>
        <begin position="660"/>
        <end position="681"/>
    </location>
</feature>
<feature type="compositionally biased region" description="Acidic residues" evidence="1">
    <location>
        <begin position="26"/>
        <end position="47"/>
    </location>
</feature>
<organism evidence="2 3">
    <name type="scientific">Alternaria atra</name>
    <dbReference type="NCBI Taxonomy" id="119953"/>
    <lineage>
        <taxon>Eukaryota</taxon>
        <taxon>Fungi</taxon>
        <taxon>Dikarya</taxon>
        <taxon>Ascomycota</taxon>
        <taxon>Pezizomycotina</taxon>
        <taxon>Dothideomycetes</taxon>
        <taxon>Pleosporomycetidae</taxon>
        <taxon>Pleosporales</taxon>
        <taxon>Pleosporineae</taxon>
        <taxon>Pleosporaceae</taxon>
        <taxon>Alternaria</taxon>
        <taxon>Alternaria sect. Ulocladioides</taxon>
    </lineage>
</organism>
<evidence type="ECO:0008006" key="4">
    <source>
        <dbReference type="Google" id="ProtNLM"/>
    </source>
</evidence>
<feature type="compositionally biased region" description="Polar residues" evidence="1">
    <location>
        <begin position="398"/>
        <end position="417"/>
    </location>
</feature>
<comment type="caution">
    <text evidence="2">The sequence shown here is derived from an EMBL/GenBank/DDBJ whole genome shotgun (WGS) entry which is preliminary data.</text>
</comment>
<evidence type="ECO:0000313" key="2">
    <source>
        <dbReference type="EMBL" id="CAG5180986.1"/>
    </source>
</evidence>
<feature type="region of interest" description="Disordered" evidence="1">
    <location>
        <begin position="26"/>
        <end position="92"/>
    </location>
</feature>